<reference evidence="3" key="1">
    <citation type="submission" date="2022-08" db="EMBL/GenBank/DDBJ databases">
        <title>Novel sulphate-reducing endosymbionts in the free-living metamonad Anaeramoeba.</title>
        <authorList>
            <person name="Jerlstrom-Hultqvist J."/>
            <person name="Cepicka I."/>
            <person name="Gallot-Lavallee L."/>
            <person name="Salas-Leiva D."/>
            <person name="Curtis B.A."/>
            <person name="Zahonova K."/>
            <person name="Pipaliya S."/>
            <person name="Dacks J."/>
            <person name="Roger A.J."/>
        </authorList>
    </citation>
    <scope>NUCLEOTIDE SEQUENCE</scope>
    <source>
        <strain evidence="3">Busselton2</strain>
    </source>
</reference>
<dbReference type="AlphaFoldDB" id="A0AAV7YWH5"/>
<dbReference type="PANTHER" id="PTHR48081:SF8">
    <property type="entry name" value="ALPHA_BETA HYDROLASE FOLD-3 DOMAIN-CONTAINING PROTEIN-RELATED"/>
    <property type="match status" value="1"/>
</dbReference>
<dbReference type="GO" id="GO:0016787">
    <property type="term" value="F:hydrolase activity"/>
    <property type="evidence" value="ECO:0007669"/>
    <property type="project" value="UniProtKB-KW"/>
</dbReference>
<dbReference type="Pfam" id="PF07859">
    <property type="entry name" value="Abhydrolase_3"/>
    <property type="match status" value="1"/>
</dbReference>
<protein>
    <submittedName>
        <fullName evidence="3">Ab hydrolase superfamily protein c4a8.06c</fullName>
    </submittedName>
</protein>
<gene>
    <name evidence="3" type="ORF">M0812_20233</name>
</gene>
<evidence type="ECO:0000313" key="3">
    <source>
        <dbReference type="EMBL" id="KAJ3434168.1"/>
    </source>
</evidence>
<evidence type="ECO:0000259" key="2">
    <source>
        <dbReference type="Pfam" id="PF07859"/>
    </source>
</evidence>
<evidence type="ECO:0000256" key="1">
    <source>
        <dbReference type="ARBA" id="ARBA00022801"/>
    </source>
</evidence>
<sequence length="352" mass="40585">MFFYLLFVCFFFFLIFLALYDRKTPFQTKLLSFSVLLVDCLDGNLFPNHNHPLRNFLSGRSPKGTKLVKCSDICVNYKGSEISGRYFAPRQLSESDNVPIIIYYFGGGWIKGSSKSVENRFFCNNLCERLRLPIFVCEYPLAPKNRHPAAIKYAILTAQWINNAKDDRLFKGVDQDRIILSGLSSGGNIAAVSWLYAIEKKLDIASKIKAMILIQPAMIVLPIVGSFDSIKPNWSLSKSTYRQMIEKYLGKEQMSEKAKRWDVNPINAKSLRNLSPSIIITSDKDPLIEEHEMLYKKMLKDNAIVHWECYEGEIHGFPVLKWSKYRQIAVDRIINFLELWNLLPSENTQKNK</sequence>
<dbReference type="InterPro" id="IPR029058">
    <property type="entry name" value="AB_hydrolase_fold"/>
</dbReference>
<name>A0AAV7YWH5_9EUKA</name>
<feature type="domain" description="Alpha/beta hydrolase fold-3" evidence="2">
    <location>
        <begin position="101"/>
        <end position="317"/>
    </location>
</feature>
<dbReference type="EMBL" id="JANTQA010000045">
    <property type="protein sequence ID" value="KAJ3434168.1"/>
    <property type="molecule type" value="Genomic_DNA"/>
</dbReference>
<dbReference type="InterPro" id="IPR013094">
    <property type="entry name" value="AB_hydrolase_3"/>
</dbReference>
<accession>A0AAV7YWH5</accession>
<dbReference type="PANTHER" id="PTHR48081">
    <property type="entry name" value="AB HYDROLASE SUPERFAMILY PROTEIN C4A8.06C"/>
    <property type="match status" value="1"/>
</dbReference>
<organism evidence="3 4">
    <name type="scientific">Anaeramoeba flamelloides</name>
    <dbReference type="NCBI Taxonomy" id="1746091"/>
    <lineage>
        <taxon>Eukaryota</taxon>
        <taxon>Metamonada</taxon>
        <taxon>Anaeramoebidae</taxon>
        <taxon>Anaeramoeba</taxon>
    </lineage>
</organism>
<evidence type="ECO:0000313" key="4">
    <source>
        <dbReference type="Proteomes" id="UP001146793"/>
    </source>
</evidence>
<dbReference type="InterPro" id="IPR050300">
    <property type="entry name" value="GDXG_lipolytic_enzyme"/>
</dbReference>
<proteinExistence type="predicted"/>
<keyword evidence="1 3" id="KW-0378">Hydrolase</keyword>
<dbReference type="Gene3D" id="3.40.50.1820">
    <property type="entry name" value="alpha/beta hydrolase"/>
    <property type="match status" value="1"/>
</dbReference>
<dbReference type="Proteomes" id="UP001146793">
    <property type="component" value="Unassembled WGS sequence"/>
</dbReference>
<comment type="caution">
    <text evidence="3">The sequence shown here is derived from an EMBL/GenBank/DDBJ whole genome shotgun (WGS) entry which is preliminary data.</text>
</comment>
<dbReference type="SUPFAM" id="SSF53474">
    <property type="entry name" value="alpha/beta-Hydrolases"/>
    <property type="match status" value="1"/>
</dbReference>